<protein>
    <recommendedName>
        <fullName evidence="2">Intracellular proteinase inhibitor BsuPI domain-containing protein</fullName>
    </recommendedName>
</protein>
<evidence type="ECO:0000313" key="4">
    <source>
        <dbReference type="Proteomes" id="UP000481087"/>
    </source>
</evidence>
<dbReference type="RefSeq" id="WP_161409839.1">
    <property type="nucleotide sequence ID" value="NZ_WTUZ01000022.1"/>
</dbReference>
<feature type="signal peptide" evidence="1">
    <location>
        <begin position="1"/>
        <end position="25"/>
    </location>
</feature>
<dbReference type="Gene3D" id="2.60.40.2360">
    <property type="entry name" value="Intracellular proteinase inhibitor BsuPI"/>
    <property type="match status" value="1"/>
</dbReference>
<dbReference type="AlphaFoldDB" id="A0A6L8V7K1"/>
<dbReference type="InterPro" id="IPR020481">
    <property type="entry name" value="Intracell_prot_inh_BsuPI"/>
</dbReference>
<organism evidence="3 4">
    <name type="scientific">Paenibacillus silvestris</name>
    <dbReference type="NCBI Taxonomy" id="2606219"/>
    <lineage>
        <taxon>Bacteria</taxon>
        <taxon>Bacillati</taxon>
        <taxon>Bacillota</taxon>
        <taxon>Bacilli</taxon>
        <taxon>Bacillales</taxon>
        <taxon>Paenibacillaceae</taxon>
        <taxon>Paenibacillus</taxon>
    </lineage>
</organism>
<reference evidence="3 4" key="1">
    <citation type="submission" date="2019-12" db="EMBL/GenBank/DDBJ databases">
        <title>Paenibacillus sp. nov. sp. isolated from soil.</title>
        <authorList>
            <person name="Kim J."/>
            <person name="Jeong S.E."/>
            <person name="Jung H.S."/>
            <person name="Jeon C.O."/>
        </authorList>
    </citation>
    <scope>NUCLEOTIDE SEQUENCE [LARGE SCALE GENOMIC DNA]</scope>
    <source>
        <strain evidence="3 4">5J-6</strain>
    </source>
</reference>
<evidence type="ECO:0000259" key="2">
    <source>
        <dbReference type="Pfam" id="PF12690"/>
    </source>
</evidence>
<evidence type="ECO:0000256" key="1">
    <source>
        <dbReference type="SAM" id="SignalP"/>
    </source>
</evidence>
<feature type="domain" description="Intracellular proteinase inhibitor BsuPI" evidence="2">
    <location>
        <begin position="68"/>
        <end position="168"/>
    </location>
</feature>
<keyword evidence="4" id="KW-1185">Reference proteome</keyword>
<proteinExistence type="predicted"/>
<accession>A0A6L8V7K1</accession>
<feature type="chain" id="PRO_5026774910" description="Intracellular proteinase inhibitor BsuPI domain-containing protein" evidence="1">
    <location>
        <begin position="26"/>
        <end position="193"/>
    </location>
</feature>
<keyword evidence="1" id="KW-0732">Signal</keyword>
<sequence length="193" mass="22086">MGIGKNSAIVLLSVLLLVCPTSVNDESKPHETFEPVRVELAVNPDPEVENELQKKQDEQSKSVAGLFKTSLEVLNEDGKLNVNFNLQNVSGKEQRISYGSGQQYDIFIYNEKKEEIYRWSINRAFTQALIIRNLKKDDKLIFNEEWNLKNKKRHAVPPGKYTIEVEVMIDLNSEGIVRIHPDDLTAKTIFEVK</sequence>
<dbReference type="EMBL" id="WTUZ01000022">
    <property type="protein sequence ID" value="MZQ85612.1"/>
    <property type="molecule type" value="Genomic_DNA"/>
</dbReference>
<dbReference type="InterPro" id="IPR038144">
    <property type="entry name" value="IPI"/>
</dbReference>
<name>A0A6L8V7K1_9BACL</name>
<comment type="caution">
    <text evidence="3">The sequence shown here is derived from an EMBL/GenBank/DDBJ whole genome shotgun (WGS) entry which is preliminary data.</text>
</comment>
<dbReference type="Pfam" id="PF12690">
    <property type="entry name" value="BsuPI"/>
    <property type="match status" value="1"/>
</dbReference>
<dbReference type="Proteomes" id="UP000481087">
    <property type="component" value="Unassembled WGS sequence"/>
</dbReference>
<evidence type="ECO:0000313" key="3">
    <source>
        <dbReference type="EMBL" id="MZQ85612.1"/>
    </source>
</evidence>
<gene>
    <name evidence="3" type="ORF">GQF01_26170</name>
</gene>